<comment type="caution">
    <text evidence="1">The sequence shown here is derived from an EMBL/GenBank/DDBJ whole genome shotgun (WGS) entry which is preliminary data.</text>
</comment>
<organism evidence="1 2">
    <name type="scientific">Trifolium pratense</name>
    <name type="common">Red clover</name>
    <dbReference type="NCBI Taxonomy" id="57577"/>
    <lineage>
        <taxon>Eukaryota</taxon>
        <taxon>Viridiplantae</taxon>
        <taxon>Streptophyta</taxon>
        <taxon>Embryophyta</taxon>
        <taxon>Tracheophyta</taxon>
        <taxon>Spermatophyta</taxon>
        <taxon>Magnoliopsida</taxon>
        <taxon>eudicotyledons</taxon>
        <taxon>Gunneridae</taxon>
        <taxon>Pentapetalae</taxon>
        <taxon>rosids</taxon>
        <taxon>fabids</taxon>
        <taxon>Fabales</taxon>
        <taxon>Fabaceae</taxon>
        <taxon>Papilionoideae</taxon>
        <taxon>50 kb inversion clade</taxon>
        <taxon>NPAAA clade</taxon>
        <taxon>Hologalegina</taxon>
        <taxon>IRL clade</taxon>
        <taxon>Trifolieae</taxon>
        <taxon>Trifolium</taxon>
    </lineage>
</organism>
<proteinExistence type="predicted"/>
<dbReference type="AlphaFoldDB" id="A0A2K3NR14"/>
<sequence length="222" mass="25536">MVERRCASPLVGISPLPSQPLLSGMEFVPSPVEILLPSLLVYFKFALMVFDVRPQRYVDAKEIILSKDLIVVAANKSLFFYTQQRNHSCVVSLTNLDNPYSRSARPQAKFVDIREKIRCSFKLELIDKVGLSKFKFIGSSFNNIFCGISRPEFFGDCTMADGPEPPQLRLQRQSAIKSRIGWQSEIMFCLVHFPYPMPDRREYRNYDSTPPSLESFMFHLHL</sequence>
<protein>
    <submittedName>
        <fullName evidence="1">Uncharacterized protein</fullName>
    </submittedName>
</protein>
<gene>
    <name evidence="1" type="ORF">L195_g001927</name>
</gene>
<name>A0A2K3NR14_TRIPR</name>
<reference evidence="1 2" key="1">
    <citation type="journal article" date="2014" name="Am. J. Bot.">
        <title>Genome assembly and annotation for red clover (Trifolium pratense; Fabaceae).</title>
        <authorList>
            <person name="Istvanek J."/>
            <person name="Jaros M."/>
            <person name="Krenek A."/>
            <person name="Repkova J."/>
        </authorList>
    </citation>
    <scope>NUCLEOTIDE SEQUENCE [LARGE SCALE GENOMIC DNA]</scope>
    <source>
        <strain evidence="2">cv. Tatra</strain>
        <tissue evidence="1">Young leaves</tissue>
    </source>
</reference>
<evidence type="ECO:0000313" key="2">
    <source>
        <dbReference type="Proteomes" id="UP000236291"/>
    </source>
</evidence>
<reference evidence="1 2" key="2">
    <citation type="journal article" date="2017" name="Front. Plant Sci.">
        <title>Gene Classification and Mining of Molecular Markers Useful in Red Clover (Trifolium pratense) Breeding.</title>
        <authorList>
            <person name="Istvanek J."/>
            <person name="Dluhosova J."/>
            <person name="Dluhos P."/>
            <person name="Patkova L."/>
            <person name="Nedelnik J."/>
            <person name="Repkova J."/>
        </authorList>
    </citation>
    <scope>NUCLEOTIDE SEQUENCE [LARGE SCALE GENOMIC DNA]</scope>
    <source>
        <strain evidence="2">cv. Tatra</strain>
        <tissue evidence="1">Young leaves</tissue>
    </source>
</reference>
<evidence type="ECO:0000313" key="1">
    <source>
        <dbReference type="EMBL" id="PNY05475.1"/>
    </source>
</evidence>
<dbReference type="EMBL" id="ASHM01000824">
    <property type="protein sequence ID" value="PNY05475.1"/>
    <property type="molecule type" value="Genomic_DNA"/>
</dbReference>
<accession>A0A2K3NR14</accession>
<dbReference type="Proteomes" id="UP000236291">
    <property type="component" value="Unassembled WGS sequence"/>
</dbReference>